<evidence type="ECO:0000313" key="2">
    <source>
        <dbReference type="Proteomes" id="UP000198535"/>
    </source>
</evidence>
<dbReference type="EMBL" id="FOUJ01000007">
    <property type="protein sequence ID" value="SFM88004.1"/>
    <property type="molecule type" value="Genomic_DNA"/>
</dbReference>
<gene>
    <name evidence="1" type="ORF">SAMN04488696_2692</name>
</gene>
<reference evidence="2" key="1">
    <citation type="submission" date="2016-10" db="EMBL/GenBank/DDBJ databases">
        <authorList>
            <person name="Varghese N."/>
            <person name="Submissions S."/>
        </authorList>
    </citation>
    <scope>NUCLEOTIDE SEQUENCE [LARGE SCALE GENOMIC DNA]</scope>
    <source>
        <strain evidence="2">Mob M</strain>
    </source>
</reference>
<dbReference type="AlphaFoldDB" id="A0A1I4UG63"/>
<protein>
    <submittedName>
        <fullName evidence="1">Uncharacterized protein</fullName>
    </submittedName>
</protein>
<sequence>MGFTSGAKVLPDIVDEIADALIASSVNWVEGDATWDTTDRSTEATLARRCLKYTGDSADIWMTLEVHNYKTSEAIRYQGNDTGAQGLRVTFTSTWDSINHTWGDTKFQTFIGFEGRDWSYDMYTDMATLQINYWLWVDSTGFVVMGKPEPSSNDRQSSFICVMEHMGTKEYSDGLTNFYCYTTRNAWWAGTGEHSGLENYRMTRPFSFQDRDENDGIQFYYDTPYARKSNGNGKVYFMKPVIHNTANNKTPIYQSELFFRLSIDAGLVDGDVIAIDGATTKFLCKMLTSPDHSNVLAFAMKYVA</sequence>
<dbReference type="OrthoDB" id="122662at2157"/>
<accession>A0A1I4UG63</accession>
<proteinExistence type="predicted"/>
<evidence type="ECO:0000313" key="1">
    <source>
        <dbReference type="EMBL" id="SFM88004.1"/>
    </source>
</evidence>
<dbReference type="STRING" id="487685.SAMN04488696_2692"/>
<dbReference type="Proteomes" id="UP000198535">
    <property type="component" value="Unassembled WGS sequence"/>
</dbReference>
<dbReference type="RefSeq" id="WP_091937812.1">
    <property type="nucleotide sequence ID" value="NZ_FOUJ01000007.1"/>
</dbReference>
<keyword evidence="2" id="KW-1185">Reference proteome</keyword>
<name>A0A1I4UG63_9EURY</name>
<organism evidence="1 2">
    <name type="scientific">Methanolobus profundi</name>
    <dbReference type="NCBI Taxonomy" id="487685"/>
    <lineage>
        <taxon>Archaea</taxon>
        <taxon>Methanobacteriati</taxon>
        <taxon>Methanobacteriota</taxon>
        <taxon>Stenosarchaea group</taxon>
        <taxon>Methanomicrobia</taxon>
        <taxon>Methanosarcinales</taxon>
        <taxon>Methanosarcinaceae</taxon>
        <taxon>Methanolobus</taxon>
    </lineage>
</organism>